<dbReference type="AlphaFoldDB" id="A0A382SMB1"/>
<organism evidence="3">
    <name type="scientific">marine metagenome</name>
    <dbReference type="NCBI Taxonomy" id="408172"/>
    <lineage>
        <taxon>unclassified sequences</taxon>
        <taxon>metagenomes</taxon>
        <taxon>ecological metagenomes</taxon>
    </lineage>
</organism>
<evidence type="ECO:0000256" key="1">
    <source>
        <dbReference type="ARBA" id="ARBA00001933"/>
    </source>
</evidence>
<dbReference type="PANTHER" id="PTHR32328">
    <property type="entry name" value="L-SERYL-TRNA(SEC) SELENIUM TRANSFERASE"/>
    <property type="match status" value="1"/>
</dbReference>
<sequence>MDSERARALYADLGAVPVINAMGNLTMLGGSAPSPTVRAAMEEAGRYYVDMDQLLESSGQIVADLLGCEAALITPGCAAALLLGTAACVAGDDSERMEQLPDTAGMKGEVVIQAPQHYKYERVVRMAGVRLVAAGSAELCGRSDLQACLGPETAAVLYPVLGSPPEGFLPLQEVLEVAHAAGVPVIADAAYQVSPLDVFRQTASCGADLVGFGAKYFGAPNSSGLLCGRRDLVEAARAHTFAAFERRPLPGYGRPLKIDRQEVVGVVTALR</sequence>
<dbReference type="EMBL" id="UINC01130193">
    <property type="protein sequence ID" value="SVD11100.1"/>
    <property type="molecule type" value="Genomic_DNA"/>
</dbReference>
<comment type="cofactor">
    <cofactor evidence="1">
        <name>pyridoxal 5'-phosphate</name>
        <dbReference type="ChEBI" id="CHEBI:597326"/>
    </cofactor>
</comment>
<dbReference type="PANTHER" id="PTHR32328:SF0">
    <property type="entry name" value="L-SERYL-TRNA(SEC) SELENIUM TRANSFERASE"/>
    <property type="match status" value="1"/>
</dbReference>
<dbReference type="InterPro" id="IPR015421">
    <property type="entry name" value="PyrdxlP-dep_Trfase_major"/>
</dbReference>
<gene>
    <name evidence="3" type="ORF">METZ01_LOCUS363954</name>
</gene>
<proteinExistence type="predicted"/>
<dbReference type="InterPro" id="IPR015424">
    <property type="entry name" value="PyrdxlP-dep_Trfase"/>
</dbReference>
<keyword evidence="2" id="KW-0663">Pyridoxal phosphate</keyword>
<accession>A0A382SMB1</accession>
<dbReference type="SUPFAM" id="SSF53383">
    <property type="entry name" value="PLP-dependent transferases"/>
    <property type="match status" value="1"/>
</dbReference>
<evidence type="ECO:0000313" key="3">
    <source>
        <dbReference type="EMBL" id="SVD11100.1"/>
    </source>
</evidence>
<protein>
    <recommendedName>
        <fullName evidence="4">Aminotransferase class V domain-containing protein</fullName>
    </recommendedName>
</protein>
<reference evidence="3" key="1">
    <citation type="submission" date="2018-05" db="EMBL/GenBank/DDBJ databases">
        <authorList>
            <person name="Lanie J.A."/>
            <person name="Ng W.-L."/>
            <person name="Kazmierczak K.M."/>
            <person name="Andrzejewski T.M."/>
            <person name="Davidsen T.M."/>
            <person name="Wayne K.J."/>
            <person name="Tettelin H."/>
            <person name="Glass J.I."/>
            <person name="Rusch D."/>
            <person name="Podicherti R."/>
            <person name="Tsui H.-C.T."/>
            <person name="Winkler M.E."/>
        </authorList>
    </citation>
    <scope>NUCLEOTIDE SEQUENCE</scope>
</reference>
<evidence type="ECO:0000256" key="2">
    <source>
        <dbReference type="ARBA" id="ARBA00022898"/>
    </source>
</evidence>
<dbReference type="Gene3D" id="3.40.640.10">
    <property type="entry name" value="Type I PLP-dependent aspartate aminotransferase-like (Major domain)"/>
    <property type="match status" value="1"/>
</dbReference>
<name>A0A382SMB1_9ZZZZ</name>
<dbReference type="InterPro" id="IPR018319">
    <property type="entry name" value="SelA-like"/>
</dbReference>
<dbReference type="Pfam" id="PF03841">
    <property type="entry name" value="SelA"/>
    <property type="match status" value="1"/>
</dbReference>
<evidence type="ECO:0008006" key="4">
    <source>
        <dbReference type="Google" id="ProtNLM"/>
    </source>
</evidence>
<dbReference type="GO" id="GO:0004125">
    <property type="term" value="F:L-seryl-tRNA(Sec) selenium transferase activity"/>
    <property type="evidence" value="ECO:0007669"/>
    <property type="project" value="TreeGrafter"/>
</dbReference>
<feature type="non-terminal residue" evidence="3">
    <location>
        <position position="271"/>
    </location>
</feature>